<sequence length="47" mass="4840">MEEGGSIGEGGGGVAVMGYEVLYAIMAPPMVYLYSEYPLAALNAPAE</sequence>
<evidence type="ECO:0000313" key="2">
    <source>
        <dbReference type="EMBL" id="RKE89301.1"/>
    </source>
</evidence>
<reference evidence="2 4" key="2">
    <citation type="submission" date="2018-09" db="EMBL/GenBank/DDBJ databases">
        <title>Genomic Encyclopedia of Archaeal and Bacterial Type Strains, Phase II (KMG-II): from individual species to whole genera.</title>
        <authorList>
            <person name="Goeker M."/>
        </authorList>
    </citation>
    <scope>NUCLEOTIDE SEQUENCE [LARGE SCALE GENOMIC DNA]</scope>
    <source>
        <strain evidence="2 4">DSM 16337</strain>
    </source>
</reference>
<evidence type="ECO:0000313" key="3">
    <source>
        <dbReference type="Proteomes" id="UP000225605"/>
    </source>
</evidence>
<dbReference type="Proteomes" id="UP000283568">
    <property type="component" value="Unassembled WGS sequence"/>
</dbReference>
<dbReference type="Proteomes" id="UP000225605">
    <property type="component" value="Unassembled WGS sequence"/>
</dbReference>
<organism evidence="1 3">
    <name type="scientific">Xenorhabdus ehlersii</name>
    <dbReference type="NCBI Taxonomy" id="290111"/>
    <lineage>
        <taxon>Bacteria</taxon>
        <taxon>Pseudomonadati</taxon>
        <taxon>Pseudomonadota</taxon>
        <taxon>Gammaproteobacteria</taxon>
        <taxon>Enterobacterales</taxon>
        <taxon>Morganellaceae</taxon>
        <taxon>Xenorhabdus</taxon>
    </lineage>
</organism>
<proteinExistence type="predicted"/>
<keyword evidence="4" id="KW-1185">Reference proteome</keyword>
<dbReference type="EMBL" id="NIBT01000016">
    <property type="protein sequence ID" value="PHM23194.1"/>
    <property type="molecule type" value="Genomic_DNA"/>
</dbReference>
<accession>A0A2D0IMZ4</accession>
<name>A0A2D0IMZ4_9GAMM</name>
<dbReference type="EMBL" id="RAQI01000004">
    <property type="protein sequence ID" value="RKE89301.1"/>
    <property type="molecule type" value="Genomic_DNA"/>
</dbReference>
<evidence type="ECO:0000313" key="4">
    <source>
        <dbReference type="Proteomes" id="UP000283568"/>
    </source>
</evidence>
<dbReference type="AlphaFoldDB" id="A0A2D0IMZ4"/>
<protein>
    <submittedName>
        <fullName evidence="1">Uncharacterized protein</fullName>
    </submittedName>
</protein>
<comment type="caution">
    <text evidence="1">The sequence shown here is derived from an EMBL/GenBank/DDBJ whole genome shotgun (WGS) entry which is preliminary data.</text>
</comment>
<evidence type="ECO:0000313" key="1">
    <source>
        <dbReference type="EMBL" id="PHM23194.1"/>
    </source>
</evidence>
<gene>
    <name evidence="2" type="ORF">BDE27_2937</name>
    <name evidence="1" type="ORF">Xehl_02961</name>
</gene>
<reference evidence="1 3" key="1">
    <citation type="journal article" date="2017" name="Nat. Microbiol.">
        <title>Natural product diversity associated with the nematode symbionts Photorhabdus and Xenorhabdus.</title>
        <authorList>
            <person name="Tobias N.J."/>
            <person name="Wolff H."/>
            <person name="Djahanschiri B."/>
            <person name="Grundmann F."/>
            <person name="Kronenwerth M."/>
            <person name="Shi Y.M."/>
            <person name="Simonyi S."/>
            <person name="Grun P."/>
            <person name="Shapiro-Ilan D."/>
            <person name="Pidot S.J."/>
            <person name="Stinear T.P."/>
            <person name="Ebersberger I."/>
            <person name="Bode H.B."/>
        </authorList>
    </citation>
    <scope>NUCLEOTIDE SEQUENCE [LARGE SCALE GENOMIC DNA]</scope>
    <source>
        <strain evidence="1 3">DSM 16337</strain>
    </source>
</reference>